<dbReference type="AlphaFoldDB" id="E7G5U9"/>
<sequence length="215" mass="24531">MRPELVIFDVDGLMLDTEARWQQAWQEVGLKHGISDLGYTTFLRCVGRNGKEVERIVVEDLNSSQQAEMILEEARIYGRQLLAERIDPKPGIYELLELLDHLQIPKAVATATDRDLTIERLTRLNLLHHFDYMLCGDEVTHRKPNPEIYQKVIQHFGVESHKALVLEDSTVGVEAAYRAHIPCIMIPDLIGAQALQQQQTIAILSSLHEVIELFE</sequence>
<dbReference type="InterPro" id="IPR006439">
    <property type="entry name" value="HAD-SF_hydro_IA"/>
</dbReference>
<dbReference type="SUPFAM" id="SSF56784">
    <property type="entry name" value="HAD-like"/>
    <property type="match status" value="1"/>
</dbReference>
<gene>
    <name evidence="1" type="ORF">HMPREF9488_00137</name>
</gene>
<dbReference type="SFLD" id="SFLDG01129">
    <property type="entry name" value="C1.5:_HAD__Beta-PGM__Phosphata"/>
    <property type="match status" value="1"/>
</dbReference>
<dbReference type="InterPro" id="IPR023198">
    <property type="entry name" value="PGP-like_dom2"/>
</dbReference>
<protein>
    <recommendedName>
        <fullName evidence="3">HAD-superfamily hydrolase</fullName>
    </recommendedName>
</protein>
<dbReference type="CDD" id="cd07505">
    <property type="entry name" value="HAD_BPGM-like"/>
    <property type="match status" value="1"/>
</dbReference>
<dbReference type="HOGENOM" id="CLU_045011_13_3_9"/>
<comment type="caution">
    <text evidence="1">The sequence shown here is derived from an EMBL/GenBank/DDBJ whole genome shotgun (WGS) entry which is preliminary data.</text>
</comment>
<dbReference type="OrthoDB" id="9797743at2"/>
<dbReference type="RefSeq" id="WP_008787265.1">
    <property type="nucleotide sequence ID" value="NZ_AKCB01000001.1"/>
</dbReference>
<dbReference type="InterPro" id="IPR036412">
    <property type="entry name" value="HAD-like_sf"/>
</dbReference>
<dbReference type="NCBIfam" id="TIGR01509">
    <property type="entry name" value="HAD-SF-IA-v3"/>
    <property type="match status" value="1"/>
</dbReference>
<dbReference type="Gene3D" id="1.10.150.240">
    <property type="entry name" value="Putative phosphatase, domain 2"/>
    <property type="match status" value="1"/>
</dbReference>
<dbReference type="InterPro" id="IPR023214">
    <property type="entry name" value="HAD_sf"/>
</dbReference>
<dbReference type="STRING" id="100884.GCA_000269565_01564"/>
<dbReference type="Pfam" id="PF13419">
    <property type="entry name" value="HAD_2"/>
    <property type="match status" value="1"/>
</dbReference>
<dbReference type="SFLD" id="SFLDS00003">
    <property type="entry name" value="Haloacid_Dehalogenase"/>
    <property type="match status" value="1"/>
</dbReference>
<reference evidence="1 2" key="1">
    <citation type="submission" date="2010-12" db="EMBL/GenBank/DDBJ databases">
        <title>The Genome Sequence of Coprobacillus sp. strain 29_1.</title>
        <authorList>
            <consortium name="The Broad Institute Genome Sequencing Platform"/>
            <person name="Earl A."/>
            <person name="Ward D."/>
            <person name="Feldgarden M."/>
            <person name="Gevers D."/>
            <person name="Daigneault M."/>
            <person name="Sibley C.D."/>
            <person name="White A."/>
            <person name="Strauss J."/>
            <person name="Allen-Vercoe E."/>
            <person name="Young S.K."/>
            <person name="Zeng Q."/>
            <person name="Gargeya S."/>
            <person name="Fitzgerald M."/>
            <person name="Haas B."/>
            <person name="Abouelleil A."/>
            <person name="Alvarado L."/>
            <person name="Arachchi H.M."/>
            <person name="Berlin A."/>
            <person name="Brown A."/>
            <person name="Chapman S.B."/>
            <person name="Chen Z."/>
            <person name="Dunbar C."/>
            <person name="Freedman E."/>
            <person name="Gearin G."/>
            <person name="Gellesch M."/>
            <person name="Goldberg J."/>
            <person name="Griggs A."/>
            <person name="Gujja S."/>
            <person name="Heilman E."/>
            <person name="Heiman D."/>
            <person name="Howarth C."/>
            <person name="Larson L."/>
            <person name="Lui A."/>
            <person name="MacDonald P.J.P."/>
            <person name="Mehta T."/>
            <person name="Montmayeur A."/>
            <person name="Murphy C."/>
            <person name="Neiman D."/>
            <person name="Pearson M."/>
            <person name="Priest M."/>
            <person name="Roberts A."/>
            <person name="Saif S."/>
            <person name="Shea T."/>
            <person name="Shenoy N."/>
            <person name="Sisk P."/>
            <person name="Stolte C."/>
            <person name="Sykes S."/>
            <person name="White J."/>
            <person name="Yandava C."/>
            <person name="Nusbaum C."/>
            <person name="Birren B."/>
        </authorList>
    </citation>
    <scope>NUCLEOTIDE SEQUENCE [LARGE SCALE GENOMIC DNA]</scope>
    <source>
        <strain evidence="1 2">29_1</strain>
    </source>
</reference>
<dbReference type="GeneID" id="78229438"/>
<dbReference type="EMBL" id="ADKX01000001">
    <property type="protein sequence ID" value="EFW06600.1"/>
    <property type="molecule type" value="Genomic_DNA"/>
</dbReference>
<name>E7G5U9_9FIRM</name>
<dbReference type="Proteomes" id="UP000003157">
    <property type="component" value="Unassembled WGS sequence"/>
</dbReference>
<organism evidence="1 2">
    <name type="scientific">Coprobacillus cateniformis</name>
    <dbReference type="NCBI Taxonomy" id="100884"/>
    <lineage>
        <taxon>Bacteria</taxon>
        <taxon>Bacillati</taxon>
        <taxon>Bacillota</taxon>
        <taxon>Erysipelotrichia</taxon>
        <taxon>Erysipelotrichales</taxon>
        <taxon>Coprobacillaceae</taxon>
        <taxon>Coprobacillus</taxon>
    </lineage>
</organism>
<dbReference type="InterPro" id="IPR041492">
    <property type="entry name" value="HAD_2"/>
</dbReference>
<evidence type="ECO:0000313" key="2">
    <source>
        <dbReference type="Proteomes" id="UP000003157"/>
    </source>
</evidence>
<dbReference type="NCBIfam" id="TIGR01549">
    <property type="entry name" value="HAD-SF-IA-v1"/>
    <property type="match status" value="1"/>
</dbReference>
<keyword evidence="2" id="KW-1185">Reference proteome</keyword>
<dbReference type="eggNOG" id="COG0637">
    <property type="taxonomic scope" value="Bacteria"/>
</dbReference>
<evidence type="ECO:0008006" key="3">
    <source>
        <dbReference type="Google" id="ProtNLM"/>
    </source>
</evidence>
<dbReference type="Gene3D" id="3.40.50.1000">
    <property type="entry name" value="HAD superfamily/HAD-like"/>
    <property type="match status" value="1"/>
</dbReference>
<evidence type="ECO:0000313" key="1">
    <source>
        <dbReference type="EMBL" id="EFW06600.1"/>
    </source>
</evidence>
<dbReference type="PANTHER" id="PTHR18901">
    <property type="entry name" value="2-DEOXYGLUCOSE-6-PHOSPHATE PHOSPHATASE 2"/>
    <property type="match status" value="1"/>
</dbReference>
<proteinExistence type="predicted"/>
<dbReference type="PANTHER" id="PTHR18901:SF38">
    <property type="entry name" value="PSEUDOURIDINE-5'-PHOSPHATASE"/>
    <property type="match status" value="1"/>
</dbReference>
<accession>E7G5U9</accession>